<dbReference type="Pfam" id="PF00005">
    <property type="entry name" value="ABC_tran"/>
    <property type="match status" value="2"/>
</dbReference>
<dbReference type="GO" id="GO:0005524">
    <property type="term" value="F:ATP binding"/>
    <property type="evidence" value="ECO:0007669"/>
    <property type="project" value="UniProtKB-KW"/>
</dbReference>
<keyword evidence="1" id="KW-0547">Nucleotide-binding</keyword>
<feature type="domain" description="ABC transporter" evidence="5">
    <location>
        <begin position="6"/>
        <end position="224"/>
    </location>
</feature>
<dbReference type="EMBL" id="QRNG01000004">
    <property type="protein sequence ID" value="RHK26622.1"/>
    <property type="molecule type" value="Genomic_DNA"/>
</dbReference>
<dbReference type="Pfam" id="PF16326">
    <property type="entry name" value="ABC_tran_CTD"/>
    <property type="match status" value="1"/>
</dbReference>
<reference evidence="6 7" key="1">
    <citation type="submission" date="2018-08" db="EMBL/GenBank/DDBJ databases">
        <title>A genome reference for cultivated species of the human gut microbiota.</title>
        <authorList>
            <person name="Zou Y."/>
            <person name="Xue W."/>
            <person name="Luo G."/>
        </authorList>
    </citation>
    <scope>NUCLEOTIDE SEQUENCE [LARGE SCALE GENOMIC DNA]</scope>
    <source>
        <strain evidence="6 7">AF45-19</strain>
    </source>
</reference>
<proteinExistence type="predicted"/>
<dbReference type="InterPro" id="IPR027417">
    <property type="entry name" value="P-loop_NTPase"/>
</dbReference>
<feature type="region of interest" description="Disordered" evidence="4">
    <location>
        <begin position="609"/>
        <end position="657"/>
    </location>
</feature>
<dbReference type="CDD" id="cd03221">
    <property type="entry name" value="ABCF_EF-3"/>
    <property type="match status" value="2"/>
</dbReference>
<dbReference type="InterPro" id="IPR051309">
    <property type="entry name" value="ABCF_ATPase"/>
</dbReference>
<accession>A0A415FUT4</accession>
<dbReference type="InterPro" id="IPR003593">
    <property type="entry name" value="AAA+_ATPase"/>
</dbReference>
<evidence type="ECO:0000313" key="7">
    <source>
        <dbReference type="Proteomes" id="UP000285262"/>
    </source>
</evidence>
<dbReference type="PROSITE" id="PS50893">
    <property type="entry name" value="ABC_TRANSPORTER_2"/>
    <property type="match status" value="2"/>
</dbReference>
<evidence type="ECO:0000256" key="4">
    <source>
        <dbReference type="SAM" id="MobiDB-lite"/>
    </source>
</evidence>
<sequence>MPTYDLGLEHVSLAFATKNIFTDVTQGVFEGDRIGIVGKNGDGKSTLLHLFKGTQEPDSGRVTMRNGLTFGMLDQRDPLDDNATVREAALEGREDYEWAAETRSREIVEALLGGISLDAKIGSLSGGQRRRADLARLLLKDWDILALDEPTNHLDVVTIHWLAEHLKNRWPSGQGALLLVTHDRWFLDEVCESMWEVHDGVIDPFEGGYSAYMLQRVERDRQADVRETKRRNLARKELAWLTRGARARSTKQKFHVKAARELIADVPPVRNTLELKQMATSRLGKQVVDLIDVTQIFEHAQGEADIDAIDPDVAEMEASASRVDVVPAMYAEPQAHGSVEVAVDDLTDPRLVDAGVPEARQAAAQAEQDAQQQAQSQASQENSDETEAAEVTSAARKVTVTGRKILDDVTWLIGPGDRFGIVGANGAGKSTLLKILDGTITPTAGHVNIGKTVKFAVLSQRLDELEKLGKYKIKEVLSRYKPSYIVDGKETTPGQMMERLGFESAQLMTPIKDLSGGQKRRMQLLLILLDEPNVLIMDEPGNDLDTDMLAVMEDLLDTWPGTLIVVSHDRYLLERVTDQQFALIGGKIRHLPGGVQDYLDMTEAIKNGKDPFADEKTGKAGKASKGGNDAASASVVGDSSSVSADGDSTTSAPKLTGKAFHEASKRVAAIERKLAKLGEQKADLEAQMAAHDPSDYEGLGKLNEQLQSVTDESESLEMEWMELSEQLE</sequence>
<dbReference type="InterPro" id="IPR037118">
    <property type="entry name" value="Val-tRNA_synth_C_sf"/>
</dbReference>
<organism evidence="6 7">
    <name type="scientific">Bifidobacterium adolescentis</name>
    <dbReference type="NCBI Taxonomy" id="1680"/>
    <lineage>
        <taxon>Bacteria</taxon>
        <taxon>Bacillati</taxon>
        <taxon>Actinomycetota</taxon>
        <taxon>Actinomycetes</taxon>
        <taxon>Bifidobacteriales</taxon>
        <taxon>Bifidobacteriaceae</taxon>
        <taxon>Bifidobacterium</taxon>
    </lineage>
</organism>
<evidence type="ECO:0000259" key="5">
    <source>
        <dbReference type="PROSITE" id="PS50893"/>
    </source>
</evidence>
<dbReference type="InterPro" id="IPR003439">
    <property type="entry name" value="ABC_transporter-like_ATP-bd"/>
</dbReference>
<dbReference type="PANTHER" id="PTHR42855">
    <property type="entry name" value="ABC TRANSPORTER ATP-BINDING SUBUNIT"/>
    <property type="match status" value="1"/>
</dbReference>
<dbReference type="Proteomes" id="UP000285262">
    <property type="component" value="Unassembled WGS sequence"/>
</dbReference>
<gene>
    <name evidence="6" type="ORF">DW072_04015</name>
</gene>
<keyword evidence="2 6" id="KW-0067">ATP-binding</keyword>
<feature type="compositionally biased region" description="Low complexity" evidence="4">
    <location>
        <begin position="359"/>
        <end position="381"/>
    </location>
</feature>
<dbReference type="PANTHER" id="PTHR42855:SF1">
    <property type="entry name" value="ABC TRANSPORTER DOMAIN-CONTAINING PROTEIN"/>
    <property type="match status" value="1"/>
</dbReference>
<evidence type="ECO:0000256" key="3">
    <source>
        <dbReference type="SAM" id="Coils"/>
    </source>
</evidence>
<protein>
    <submittedName>
        <fullName evidence="6">ABC transporter ATP-binding protein</fullName>
    </submittedName>
</protein>
<dbReference type="InterPro" id="IPR032781">
    <property type="entry name" value="ABC_tran_Xtn"/>
</dbReference>
<dbReference type="SMART" id="SM00382">
    <property type="entry name" value="AAA"/>
    <property type="match status" value="2"/>
</dbReference>
<feature type="compositionally biased region" description="Basic and acidic residues" evidence="4">
    <location>
        <begin position="609"/>
        <end position="618"/>
    </location>
</feature>
<dbReference type="GO" id="GO:0003677">
    <property type="term" value="F:DNA binding"/>
    <property type="evidence" value="ECO:0007669"/>
    <property type="project" value="InterPro"/>
</dbReference>
<dbReference type="SUPFAM" id="SSF52540">
    <property type="entry name" value="P-loop containing nucleoside triphosphate hydrolases"/>
    <property type="match status" value="2"/>
</dbReference>
<dbReference type="AlphaFoldDB" id="A0A415FUT4"/>
<feature type="domain" description="ABC transporter" evidence="5">
    <location>
        <begin position="389"/>
        <end position="610"/>
    </location>
</feature>
<name>A0A415FUT4_BIFAD</name>
<feature type="compositionally biased region" description="Low complexity" evidence="4">
    <location>
        <begin position="620"/>
        <end position="652"/>
    </location>
</feature>
<keyword evidence="3" id="KW-0175">Coiled coil</keyword>
<feature type="region of interest" description="Disordered" evidence="4">
    <location>
        <begin position="359"/>
        <end position="394"/>
    </location>
</feature>
<dbReference type="GO" id="GO:0016887">
    <property type="term" value="F:ATP hydrolysis activity"/>
    <property type="evidence" value="ECO:0007669"/>
    <property type="project" value="InterPro"/>
</dbReference>
<dbReference type="InterPro" id="IPR032524">
    <property type="entry name" value="ABC_tran_C"/>
</dbReference>
<feature type="coiled-coil region" evidence="3">
    <location>
        <begin position="660"/>
        <end position="719"/>
    </location>
</feature>
<evidence type="ECO:0000313" key="6">
    <source>
        <dbReference type="EMBL" id="RHK26622.1"/>
    </source>
</evidence>
<dbReference type="Gene3D" id="1.10.287.380">
    <property type="entry name" value="Valyl-tRNA synthetase, C-terminal domain"/>
    <property type="match status" value="1"/>
</dbReference>
<dbReference type="PROSITE" id="PS00211">
    <property type="entry name" value="ABC_TRANSPORTER_1"/>
    <property type="match status" value="2"/>
</dbReference>
<dbReference type="Pfam" id="PF12848">
    <property type="entry name" value="ABC_tran_Xtn"/>
    <property type="match status" value="1"/>
</dbReference>
<dbReference type="Gene3D" id="3.40.50.300">
    <property type="entry name" value="P-loop containing nucleotide triphosphate hydrolases"/>
    <property type="match status" value="2"/>
</dbReference>
<dbReference type="InterPro" id="IPR017871">
    <property type="entry name" value="ABC_transporter-like_CS"/>
</dbReference>
<evidence type="ECO:0000256" key="1">
    <source>
        <dbReference type="ARBA" id="ARBA00022741"/>
    </source>
</evidence>
<comment type="caution">
    <text evidence="6">The sequence shown here is derived from an EMBL/GenBank/DDBJ whole genome shotgun (WGS) entry which is preliminary data.</text>
</comment>
<evidence type="ECO:0000256" key="2">
    <source>
        <dbReference type="ARBA" id="ARBA00022840"/>
    </source>
</evidence>